<evidence type="ECO:0000313" key="3">
    <source>
        <dbReference type="Proteomes" id="UP000077755"/>
    </source>
</evidence>
<evidence type="ECO:0000313" key="2">
    <source>
        <dbReference type="EMBL" id="WOH11585.1"/>
    </source>
</evidence>
<dbReference type="EMBL" id="CP093350">
    <property type="protein sequence ID" value="WOH11585.1"/>
    <property type="molecule type" value="Genomic_DNA"/>
</dbReference>
<dbReference type="Proteomes" id="UP000077755">
    <property type="component" value="Chromosome 8"/>
</dbReference>
<dbReference type="AlphaFoldDB" id="A0AAF1B9V0"/>
<proteinExistence type="predicted"/>
<reference evidence="2" key="1">
    <citation type="journal article" date="2016" name="Nat. Genet.">
        <title>A high-quality carrot genome assembly provides new insights into carotenoid accumulation and asterid genome evolution.</title>
        <authorList>
            <person name="Iorizzo M."/>
            <person name="Ellison S."/>
            <person name="Senalik D."/>
            <person name="Zeng P."/>
            <person name="Satapoomin P."/>
            <person name="Huang J."/>
            <person name="Bowman M."/>
            <person name="Iovene M."/>
            <person name="Sanseverino W."/>
            <person name="Cavagnaro P."/>
            <person name="Yildiz M."/>
            <person name="Macko-Podgorni A."/>
            <person name="Moranska E."/>
            <person name="Grzebelus E."/>
            <person name="Grzebelus D."/>
            <person name="Ashrafi H."/>
            <person name="Zheng Z."/>
            <person name="Cheng S."/>
            <person name="Spooner D."/>
            <person name="Van Deynze A."/>
            <person name="Simon P."/>
        </authorList>
    </citation>
    <scope>NUCLEOTIDE SEQUENCE</scope>
    <source>
        <tissue evidence="2">Leaf</tissue>
    </source>
</reference>
<keyword evidence="3" id="KW-1185">Reference proteome</keyword>
<reference evidence="2" key="2">
    <citation type="submission" date="2022-03" db="EMBL/GenBank/DDBJ databases">
        <title>Draft title - Genomic analysis of global carrot germplasm unveils the trajectory of domestication and the origin of high carotenoid orange carrot.</title>
        <authorList>
            <person name="Iorizzo M."/>
            <person name="Ellison S."/>
            <person name="Senalik D."/>
            <person name="Macko-Podgorni A."/>
            <person name="Grzebelus D."/>
            <person name="Bostan H."/>
            <person name="Rolling W."/>
            <person name="Curaba J."/>
            <person name="Simon P."/>
        </authorList>
    </citation>
    <scope>NUCLEOTIDE SEQUENCE</scope>
    <source>
        <tissue evidence="2">Leaf</tissue>
    </source>
</reference>
<gene>
    <name evidence="2" type="ORF">DCAR_0831075</name>
</gene>
<dbReference type="InterPro" id="IPR013187">
    <property type="entry name" value="F-box-assoc_dom_typ3"/>
</dbReference>
<sequence>MICLGIFIDSSTSSYNVLSVYSDKDQGKVCFERLDLGGQSNDPCPSQDLSWRNFNIPEFDKLNGQKIYEKFLYYLSKEGILYIVTLLKVGPRKPKIICFDIVKQASTILDVPQISLGFDWPNLRIQLWRGKPALIFVLEEQLNIWVLDDYKRQKWADTIKIPLPFLKQFPGIKETVPYALVFCEDEDAMLVYDEDDIKGCIVYKLKSKELDVIPYVPCMIPATLVSVKGMQPVNSN</sequence>
<protein>
    <recommendedName>
        <fullName evidence="1">F-box associated beta-propeller type 3 domain-containing protein</fullName>
    </recommendedName>
</protein>
<dbReference type="Pfam" id="PF08268">
    <property type="entry name" value="FBA_3"/>
    <property type="match status" value="1"/>
</dbReference>
<organism evidence="2 3">
    <name type="scientific">Daucus carota subsp. sativus</name>
    <name type="common">Carrot</name>
    <dbReference type="NCBI Taxonomy" id="79200"/>
    <lineage>
        <taxon>Eukaryota</taxon>
        <taxon>Viridiplantae</taxon>
        <taxon>Streptophyta</taxon>
        <taxon>Embryophyta</taxon>
        <taxon>Tracheophyta</taxon>
        <taxon>Spermatophyta</taxon>
        <taxon>Magnoliopsida</taxon>
        <taxon>eudicotyledons</taxon>
        <taxon>Gunneridae</taxon>
        <taxon>Pentapetalae</taxon>
        <taxon>asterids</taxon>
        <taxon>campanulids</taxon>
        <taxon>Apiales</taxon>
        <taxon>Apiaceae</taxon>
        <taxon>Apioideae</taxon>
        <taxon>Scandiceae</taxon>
        <taxon>Daucinae</taxon>
        <taxon>Daucus</taxon>
        <taxon>Daucus sect. Daucus</taxon>
    </lineage>
</organism>
<feature type="domain" description="F-box associated beta-propeller type 3" evidence="1">
    <location>
        <begin position="48"/>
        <end position="159"/>
    </location>
</feature>
<evidence type="ECO:0000259" key="1">
    <source>
        <dbReference type="Pfam" id="PF08268"/>
    </source>
</evidence>
<accession>A0AAF1B9V0</accession>
<name>A0AAF1B9V0_DAUCS</name>